<reference evidence="1 2" key="1">
    <citation type="submission" date="2018-11" db="EMBL/GenBank/DDBJ databases">
        <authorList>
            <consortium name="Pathogen Informatics"/>
        </authorList>
    </citation>
    <scope>NUCLEOTIDE SEQUENCE [LARGE SCALE GENOMIC DNA]</scope>
    <source>
        <strain evidence="1 2">Zambia</strain>
    </source>
</reference>
<keyword evidence="2" id="KW-1185">Reference proteome</keyword>
<gene>
    <name evidence="1" type="ORF">SMRZ_LOCUS20612</name>
</gene>
<dbReference type="EMBL" id="UZAI01018383">
    <property type="protein sequence ID" value="VDP36449.1"/>
    <property type="molecule type" value="Genomic_DNA"/>
</dbReference>
<evidence type="ECO:0000313" key="1">
    <source>
        <dbReference type="EMBL" id="VDP36449.1"/>
    </source>
</evidence>
<dbReference type="AlphaFoldDB" id="A0A3P8GP41"/>
<protein>
    <submittedName>
        <fullName evidence="1">Uncharacterized protein</fullName>
    </submittedName>
</protein>
<dbReference type="Proteomes" id="UP000277204">
    <property type="component" value="Unassembled WGS sequence"/>
</dbReference>
<evidence type="ECO:0000313" key="2">
    <source>
        <dbReference type="Proteomes" id="UP000277204"/>
    </source>
</evidence>
<sequence>MFHLVIDLNLKSHYCYCFQYSSFHQLLRHNVVMDSLPVE</sequence>
<proteinExistence type="predicted"/>
<organism evidence="1 2">
    <name type="scientific">Schistosoma margrebowiei</name>
    <dbReference type="NCBI Taxonomy" id="48269"/>
    <lineage>
        <taxon>Eukaryota</taxon>
        <taxon>Metazoa</taxon>
        <taxon>Spiralia</taxon>
        <taxon>Lophotrochozoa</taxon>
        <taxon>Platyhelminthes</taxon>
        <taxon>Trematoda</taxon>
        <taxon>Digenea</taxon>
        <taxon>Strigeidida</taxon>
        <taxon>Schistosomatoidea</taxon>
        <taxon>Schistosomatidae</taxon>
        <taxon>Schistosoma</taxon>
    </lineage>
</organism>
<accession>A0A3P8GP41</accession>
<name>A0A3P8GP41_9TREM</name>